<dbReference type="AlphaFoldDB" id="A0A1Y2DX70"/>
<protein>
    <submittedName>
        <fullName evidence="2">Uncharacterized protein</fullName>
    </submittedName>
</protein>
<evidence type="ECO:0000256" key="1">
    <source>
        <dbReference type="SAM" id="Coils"/>
    </source>
</evidence>
<dbReference type="EMBL" id="MCOG01000055">
    <property type="protein sequence ID" value="ORY63716.1"/>
    <property type="molecule type" value="Genomic_DNA"/>
</dbReference>
<gene>
    <name evidence="2" type="ORF">LY90DRAFT_668192</name>
</gene>
<feature type="coiled-coil region" evidence="1">
    <location>
        <begin position="64"/>
        <end position="112"/>
    </location>
</feature>
<evidence type="ECO:0000313" key="2">
    <source>
        <dbReference type="EMBL" id="ORY63716.1"/>
    </source>
</evidence>
<comment type="caution">
    <text evidence="2">The sequence shown here is derived from an EMBL/GenBank/DDBJ whole genome shotgun (WGS) entry which is preliminary data.</text>
</comment>
<proteinExistence type="predicted"/>
<name>A0A1Y2DX70_9FUNG</name>
<dbReference type="Proteomes" id="UP000193920">
    <property type="component" value="Unassembled WGS sequence"/>
</dbReference>
<reference evidence="2 3" key="1">
    <citation type="submission" date="2016-08" db="EMBL/GenBank/DDBJ databases">
        <title>A Parts List for Fungal Cellulosomes Revealed by Comparative Genomics.</title>
        <authorList>
            <consortium name="DOE Joint Genome Institute"/>
            <person name="Haitjema C.H."/>
            <person name="Gilmore S.P."/>
            <person name="Henske J.K."/>
            <person name="Solomon K.V."/>
            <person name="De Groot R."/>
            <person name="Kuo A."/>
            <person name="Mondo S.J."/>
            <person name="Salamov A.A."/>
            <person name="Labutti K."/>
            <person name="Zhao Z."/>
            <person name="Chiniquy J."/>
            <person name="Barry K."/>
            <person name="Brewer H.M."/>
            <person name="Purvine S.O."/>
            <person name="Wright A.T."/>
            <person name="Boxma B."/>
            <person name="Van Alen T."/>
            <person name="Hackstein J.H."/>
            <person name="Baker S.E."/>
            <person name="Grigoriev I.V."/>
            <person name="O'Malley M.A."/>
        </authorList>
    </citation>
    <scope>NUCLEOTIDE SEQUENCE [LARGE SCALE GENOMIC DNA]</scope>
    <source>
        <strain evidence="2 3">G1</strain>
    </source>
</reference>
<sequence length="137" mass="16128">MNDNNIINLQILSYETQTLTSQLGNKIQSFIEEFINLKSEWKNFEDEKEKKECITQIRNSLKDINILISNIKELLVNMEEINNKDEDSKISIEELTETRNKLLEQSKEKSRKIDSLITSLQILDRDVQTYFSLKENA</sequence>
<accession>A0A1Y2DX70</accession>
<dbReference type="OrthoDB" id="2133873at2759"/>
<evidence type="ECO:0000313" key="3">
    <source>
        <dbReference type="Proteomes" id="UP000193920"/>
    </source>
</evidence>
<keyword evidence="1" id="KW-0175">Coiled coil</keyword>
<keyword evidence="3" id="KW-1185">Reference proteome</keyword>
<organism evidence="2 3">
    <name type="scientific">Neocallimastix californiae</name>
    <dbReference type="NCBI Taxonomy" id="1754190"/>
    <lineage>
        <taxon>Eukaryota</taxon>
        <taxon>Fungi</taxon>
        <taxon>Fungi incertae sedis</taxon>
        <taxon>Chytridiomycota</taxon>
        <taxon>Chytridiomycota incertae sedis</taxon>
        <taxon>Neocallimastigomycetes</taxon>
        <taxon>Neocallimastigales</taxon>
        <taxon>Neocallimastigaceae</taxon>
        <taxon>Neocallimastix</taxon>
    </lineage>
</organism>